<evidence type="ECO:0000256" key="1">
    <source>
        <dbReference type="ARBA" id="ARBA00006158"/>
    </source>
</evidence>
<evidence type="ECO:0000256" key="7">
    <source>
        <dbReference type="ARBA" id="ARBA00022771"/>
    </source>
</evidence>
<evidence type="ECO:0000256" key="5">
    <source>
        <dbReference type="ARBA" id="ARBA00022632"/>
    </source>
</evidence>
<keyword evidence="5" id="KW-1090">Inhibition of host innate immune response by virus</keyword>
<keyword evidence="4" id="KW-0945">Host-virus interaction</keyword>
<keyword evidence="10" id="KW-0899">Viral immunoevasion</keyword>
<keyword evidence="6" id="KW-0479">Metal-binding</keyword>
<protein>
    <recommendedName>
        <fullName evidence="2">RNA silencing suppressor</fullName>
    </recommendedName>
</protein>
<evidence type="ECO:0000256" key="2">
    <source>
        <dbReference type="ARBA" id="ARBA00017202"/>
    </source>
</evidence>
<dbReference type="Pfam" id="PF01623">
    <property type="entry name" value="Carla_C4"/>
    <property type="match status" value="1"/>
</dbReference>
<evidence type="ECO:0000256" key="8">
    <source>
        <dbReference type="ARBA" id="ARBA00022833"/>
    </source>
</evidence>
<evidence type="ECO:0000313" key="11">
    <source>
        <dbReference type="EMBL" id="CAO78693.1"/>
    </source>
</evidence>
<organismHost>
    <name type="scientific">Chrysanthemum morifolium</name>
    <name type="common">Florist's daisy</name>
    <name type="synonym">Dendranthema grandiflorum</name>
    <dbReference type="NCBI Taxonomy" id="41568"/>
</organismHost>
<dbReference type="InterPro" id="IPR002568">
    <property type="entry name" value="Carla-bd"/>
</dbReference>
<evidence type="ECO:0000256" key="10">
    <source>
        <dbReference type="ARBA" id="ARBA00023280"/>
    </source>
</evidence>
<accession>A6Q0V2</accession>
<keyword evidence="7" id="KW-0863">Zinc-finger</keyword>
<comment type="similarity">
    <text evidence="1">Belongs to the carlaviruses nucleic acid-binding protein family.</text>
</comment>
<keyword evidence="9" id="KW-0238">DNA-binding</keyword>
<organismHost>
    <name type="scientific">Gynura</name>
    <dbReference type="NCBI Taxonomy" id="109564"/>
</organismHost>
<reference evidence="11" key="1">
    <citation type="journal article" date="2011" name="Arch. Virol.">
        <title>Genomic sequence analysis of four new chrysanthemum virus B isolates: evidence of RNA recombination.</title>
        <authorList>
            <person name="Singh L."/>
            <person name="Hallan V."/>
            <person name="Martin D.P."/>
            <person name="Ram R."/>
            <person name="Zaidi A.A."/>
        </authorList>
    </citation>
    <scope>NUCLEOTIDE SEQUENCE</scope>
    <source>
        <strain evidence="11">Uttarakhand</strain>
    </source>
</reference>
<organism evidence="11">
    <name type="scientific">Chrysanthemum virus B</name>
    <name type="common">CVB</name>
    <dbReference type="NCBI Taxonomy" id="12165"/>
    <lineage>
        <taxon>Viruses</taxon>
        <taxon>Riboviria</taxon>
        <taxon>Orthornavirae</taxon>
        <taxon>Kitrinoviricota</taxon>
        <taxon>Alsuviricetes</taxon>
        <taxon>Tymovirales</taxon>
        <taxon>Betaflexiviridae</taxon>
        <taxon>Quinvirinae</taxon>
        <taxon>Carlavirus</taxon>
        <taxon>Carlavirus betachrysanthemi</taxon>
    </lineage>
</organism>
<dbReference type="GO" id="GO:0052170">
    <property type="term" value="P:symbiont-mediated suppression of host innate immune response"/>
    <property type="evidence" value="ECO:0007669"/>
    <property type="project" value="UniProtKB-KW"/>
</dbReference>
<evidence type="ECO:0000256" key="6">
    <source>
        <dbReference type="ARBA" id="ARBA00022723"/>
    </source>
</evidence>
<evidence type="ECO:0000256" key="3">
    <source>
        <dbReference type="ARBA" id="ARBA00022463"/>
    </source>
</evidence>
<gene>
    <name evidence="11" type="primary">Nabp</name>
</gene>
<dbReference type="GO" id="GO:0003677">
    <property type="term" value="F:DNA binding"/>
    <property type="evidence" value="ECO:0007669"/>
    <property type="project" value="UniProtKB-KW"/>
</dbReference>
<keyword evidence="3" id="KW-0941">Suppressor of RNA silencing</keyword>
<evidence type="ECO:0000256" key="9">
    <source>
        <dbReference type="ARBA" id="ARBA00023125"/>
    </source>
</evidence>
<dbReference type="GO" id="GO:0006355">
    <property type="term" value="P:regulation of DNA-templated transcription"/>
    <property type="evidence" value="ECO:0007669"/>
    <property type="project" value="InterPro"/>
</dbReference>
<dbReference type="EMBL" id="AM765838">
    <property type="protein sequence ID" value="CAO78693.1"/>
    <property type="molecule type" value="Genomic_RNA"/>
</dbReference>
<dbReference type="GO" id="GO:0008270">
    <property type="term" value="F:zinc ion binding"/>
    <property type="evidence" value="ECO:0007669"/>
    <property type="project" value="UniProtKB-KW"/>
</dbReference>
<name>A6Q0V2_CVB</name>
<proteinExistence type="inferred from homology"/>
<sequence length="107" mass="12521">MDVIVKMLILRKFVEQGNVCPIHLCVDIYKRAFPRSVNKGRSSYARRRRALKLGRCHRCYRVYPPLFPEISRCDNRTCVPGISYNSKVKDHILWGVTEVIPHPGYNF</sequence>
<keyword evidence="8" id="KW-0862">Zinc</keyword>
<evidence type="ECO:0000256" key="4">
    <source>
        <dbReference type="ARBA" id="ARBA00022581"/>
    </source>
</evidence>